<sequence>MKRLFFALTLSFLAGQSLAQKYSLEKIWETDTVVAVPESVLPDYSKGFMFVSLVDGQPAEADGKGGVGKLSLGGKIINMEWITGLNAPKGLGRYKNRLYVADLTEVVIIDINKGKIEKKVPVNGAVGLNDVTVDNAGIVYVSDSRKGKVHMIKDDVATLYLENLGGVNGLKSIGNELYMLAGKSFVKADANRKITNITTLDVGGDGLEPVGNGDFIVTAWTGYIWYVYANGEKELLMDTHLQKKNTADISFDKKKGILYLPTFFGKTVAAYKLKSR</sequence>
<keyword evidence="2" id="KW-0067">ATP-binding</keyword>
<gene>
    <name evidence="2" type="ORF">DDR33_04090</name>
</gene>
<keyword evidence="3" id="KW-1185">Reference proteome</keyword>
<evidence type="ECO:0000313" key="3">
    <source>
        <dbReference type="Proteomes" id="UP000245647"/>
    </source>
</evidence>
<protein>
    <submittedName>
        <fullName evidence="2">ATP-binding protein</fullName>
    </submittedName>
</protein>
<name>A0A2U2PLM0_9SPHI</name>
<dbReference type="AlphaFoldDB" id="A0A2U2PLM0"/>
<dbReference type="OrthoDB" id="7675395at2"/>
<keyword evidence="1" id="KW-0732">Signal</keyword>
<dbReference type="InterPro" id="IPR011042">
    <property type="entry name" value="6-blade_b-propeller_TolB-like"/>
</dbReference>
<keyword evidence="2" id="KW-0547">Nucleotide-binding</keyword>
<evidence type="ECO:0000256" key="1">
    <source>
        <dbReference type="SAM" id="SignalP"/>
    </source>
</evidence>
<dbReference type="GO" id="GO:0005524">
    <property type="term" value="F:ATP binding"/>
    <property type="evidence" value="ECO:0007669"/>
    <property type="project" value="UniProtKB-KW"/>
</dbReference>
<evidence type="ECO:0000313" key="2">
    <source>
        <dbReference type="EMBL" id="PWG82291.1"/>
    </source>
</evidence>
<dbReference type="Gene3D" id="2.120.10.30">
    <property type="entry name" value="TolB, C-terminal domain"/>
    <property type="match status" value="1"/>
</dbReference>
<accession>A0A2U2PLM0</accession>
<dbReference type="SUPFAM" id="SSF63829">
    <property type="entry name" value="Calcium-dependent phosphotriesterase"/>
    <property type="match status" value="1"/>
</dbReference>
<comment type="caution">
    <text evidence="2">The sequence shown here is derived from an EMBL/GenBank/DDBJ whole genome shotgun (WGS) entry which is preliminary data.</text>
</comment>
<organism evidence="2 3">
    <name type="scientific">Pararcticibacter amylolyticus</name>
    <dbReference type="NCBI Taxonomy" id="2173175"/>
    <lineage>
        <taxon>Bacteria</taxon>
        <taxon>Pseudomonadati</taxon>
        <taxon>Bacteroidota</taxon>
        <taxon>Sphingobacteriia</taxon>
        <taxon>Sphingobacteriales</taxon>
        <taxon>Sphingobacteriaceae</taxon>
        <taxon>Pararcticibacter</taxon>
    </lineage>
</organism>
<proteinExistence type="predicted"/>
<feature type="signal peptide" evidence="1">
    <location>
        <begin position="1"/>
        <end position="19"/>
    </location>
</feature>
<dbReference type="EMBL" id="QEAS01000002">
    <property type="protein sequence ID" value="PWG82291.1"/>
    <property type="molecule type" value="Genomic_DNA"/>
</dbReference>
<feature type="chain" id="PRO_5015631299" evidence="1">
    <location>
        <begin position="20"/>
        <end position="276"/>
    </location>
</feature>
<reference evidence="2 3" key="1">
    <citation type="submission" date="2018-04" db="EMBL/GenBank/DDBJ databases">
        <title>Pedobacter chongqingensis sp. nov., isolated from a rottenly hemp rope.</title>
        <authorList>
            <person name="Cai Y."/>
        </authorList>
    </citation>
    <scope>NUCLEOTIDE SEQUENCE [LARGE SCALE GENOMIC DNA]</scope>
    <source>
        <strain evidence="2 3">FJ4-8</strain>
    </source>
</reference>
<dbReference type="Proteomes" id="UP000245647">
    <property type="component" value="Unassembled WGS sequence"/>
</dbReference>